<comment type="catalytic activity">
    <reaction evidence="1 5">
        <text>3'-dephospho-CoA + ATP = 2'-(5''-triphospho-alpha-D-ribosyl)-3'-dephospho-CoA + adenine</text>
        <dbReference type="Rhea" id="RHEA:15117"/>
        <dbReference type="ChEBI" id="CHEBI:16708"/>
        <dbReference type="ChEBI" id="CHEBI:30616"/>
        <dbReference type="ChEBI" id="CHEBI:57328"/>
        <dbReference type="ChEBI" id="CHEBI:61378"/>
        <dbReference type="EC" id="2.4.2.52"/>
    </reaction>
</comment>
<evidence type="ECO:0000256" key="4">
    <source>
        <dbReference type="ARBA" id="ARBA00022840"/>
    </source>
</evidence>
<evidence type="ECO:0000313" key="7">
    <source>
        <dbReference type="Proteomes" id="UP000054893"/>
    </source>
</evidence>
<dbReference type="GO" id="GO:0051191">
    <property type="term" value="P:prosthetic group biosynthetic process"/>
    <property type="evidence" value="ECO:0007669"/>
    <property type="project" value="TreeGrafter"/>
</dbReference>
<dbReference type="PANTHER" id="PTHR30201">
    <property type="entry name" value="TRIPHOSPHORIBOSYL-DEPHOSPHO-COA SYNTHASE"/>
    <property type="match status" value="1"/>
</dbReference>
<dbReference type="OrthoDB" id="114886at2"/>
<dbReference type="NCBIfam" id="TIGR03132">
    <property type="entry name" value="malonate_mdcB"/>
    <property type="match status" value="1"/>
</dbReference>
<dbReference type="AlphaFoldDB" id="A0A158ENM1"/>
<evidence type="ECO:0000256" key="5">
    <source>
        <dbReference type="HAMAP-Rule" id="MF_01883"/>
    </source>
</evidence>
<comment type="function">
    <text evidence="5">Involved in the formation of 2-(5''-phosphoribosyl)-3'-dephosphocoenzyme-A, the prosthetic group of the acyl-carrier protein of the malonate decarboxylase.</text>
</comment>
<evidence type="ECO:0000313" key="6">
    <source>
        <dbReference type="EMBL" id="SAL09168.1"/>
    </source>
</evidence>
<dbReference type="Gene3D" id="1.10.4200.10">
    <property type="entry name" value="Triphosphoribosyl-dephospho-CoA protein"/>
    <property type="match status" value="2"/>
</dbReference>
<dbReference type="PANTHER" id="PTHR30201:SF2">
    <property type="entry name" value="2-(5''-TRIPHOSPHORIBOSYL)-3'-DEPHOSPHOCOENZYME-A SYNTHASE"/>
    <property type="match status" value="1"/>
</dbReference>
<dbReference type="InterPro" id="IPR017555">
    <property type="entry name" value="TriPribosyl-deP-CoA_syn"/>
</dbReference>
<evidence type="ECO:0000256" key="1">
    <source>
        <dbReference type="ARBA" id="ARBA00001210"/>
    </source>
</evidence>
<dbReference type="Proteomes" id="UP000054893">
    <property type="component" value="Unassembled WGS sequence"/>
</dbReference>
<evidence type="ECO:0000256" key="3">
    <source>
        <dbReference type="ARBA" id="ARBA00022741"/>
    </source>
</evidence>
<dbReference type="EMBL" id="FCOC02000001">
    <property type="protein sequence ID" value="SAL09168.1"/>
    <property type="molecule type" value="Genomic_DNA"/>
</dbReference>
<proteinExistence type="inferred from homology"/>
<dbReference type="NCBIfam" id="NF002315">
    <property type="entry name" value="PRK01237.1"/>
    <property type="match status" value="1"/>
</dbReference>
<dbReference type="InterPro" id="IPR002736">
    <property type="entry name" value="CitG"/>
</dbReference>
<organism evidence="6 7">
    <name type="scientific">Caballeronia sordidicola</name>
    <name type="common">Burkholderia sordidicola</name>
    <dbReference type="NCBI Taxonomy" id="196367"/>
    <lineage>
        <taxon>Bacteria</taxon>
        <taxon>Pseudomonadati</taxon>
        <taxon>Pseudomonadota</taxon>
        <taxon>Betaproteobacteria</taxon>
        <taxon>Burkholderiales</taxon>
        <taxon>Burkholderiaceae</taxon>
        <taxon>Caballeronia</taxon>
    </lineage>
</organism>
<reference evidence="6 7" key="1">
    <citation type="submission" date="2016-01" db="EMBL/GenBank/DDBJ databases">
        <authorList>
            <person name="Oliw E.H."/>
        </authorList>
    </citation>
    <scope>NUCLEOTIDE SEQUENCE [LARGE SCALE GENOMIC DNA]</scope>
    <source>
        <strain evidence="6">LMG 22029</strain>
    </source>
</reference>
<dbReference type="Pfam" id="PF01874">
    <property type="entry name" value="CitG"/>
    <property type="match status" value="1"/>
</dbReference>
<dbReference type="HAMAP" id="MF_01883">
    <property type="entry name" value="MdcB"/>
    <property type="match status" value="1"/>
</dbReference>
<accession>A0A158ENM1</accession>
<protein>
    <recommendedName>
        <fullName evidence="5">Probable 2-(5''-triphosphoribosyl)-3'-dephosphocoenzyme-A synthase</fullName>
        <shortName evidence="5">2-(5''-triphosphoribosyl)-3'-dephospho-CoA synthase</shortName>
        <ecNumber evidence="5">2.4.2.52</ecNumber>
    </recommendedName>
</protein>
<comment type="similarity">
    <text evidence="5">Belongs to the CitG/MdcB family.</text>
</comment>
<dbReference type="GO" id="GO:0046917">
    <property type="term" value="F:triphosphoribosyl-dephospho-CoA synthase activity"/>
    <property type="evidence" value="ECO:0007669"/>
    <property type="project" value="UniProtKB-UniRule"/>
</dbReference>
<evidence type="ECO:0000256" key="2">
    <source>
        <dbReference type="ARBA" id="ARBA00022679"/>
    </source>
</evidence>
<name>A0A158ENM1_CABSO</name>
<dbReference type="GO" id="GO:0005524">
    <property type="term" value="F:ATP binding"/>
    <property type="evidence" value="ECO:0007669"/>
    <property type="project" value="UniProtKB-KW"/>
</dbReference>
<gene>
    <name evidence="5" type="primary">mdcB</name>
    <name evidence="6" type="ORF">AWB64_00092</name>
</gene>
<dbReference type="EC" id="2.4.2.52" evidence="5"/>
<keyword evidence="4 5" id="KW-0067">ATP-binding</keyword>
<keyword evidence="3 5" id="KW-0547">Nucleotide-binding</keyword>
<sequence length="285" mass="29798">MPSKTRSDASDYLARTAVRALIDEAELTPKPALVDRRGNGAHADLDLALMVRSARSLHPGFAAMATAAAADGPTQVLRETLGRIGRETENAMLAVTHGSNTHRGAVWVLGLLVAAAARERTCCPLEVAAIAADISRHRDPFATLSLSNGLRVKRRYGVRGARGEAADGFPHVVSLALPMLRQSRSSGDDEDAARLDALLAIMSSLDDTCLLHRGGYEALSIAKRGAAEALAAGGTGTLTGRVHLHRLDCALVACNASPGGAADLLAATLFLDRIERDGSLSISPS</sequence>
<keyword evidence="2 5" id="KW-0808">Transferase</keyword>